<dbReference type="Proteomes" id="UP001066276">
    <property type="component" value="Chromosome 7"/>
</dbReference>
<feature type="region of interest" description="Disordered" evidence="1">
    <location>
        <begin position="1"/>
        <end position="45"/>
    </location>
</feature>
<proteinExistence type="predicted"/>
<feature type="region of interest" description="Disordered" evidence="1">
    <location>
        <begin position="80"/>
        <end position="101"/>
    </location>
</feature>
<sequence length="101" mass="11660">MPRDCRKPTKQRSEVAKAPRTSAHQTKGTKAPRDHQRLPSKAQMHPVITRIALKKQCTKKNKEKASEYAKLLAKRMKEAKEKRQEQIVKRRRLSSLKASTS</sequence>
<name>A0AAV7PIS0_PLEWA</name>
<feature type="compositionally biased region" description="Basic and acidic residues" evidence="1">
    <location>
        <begin position="1"/>
        <end position="17"/>
    </location>
</feature>
<evidence type="ECO:0000313" key="2">
    <source>
        <dbReference type="EMBL" id="KAJ1125668.1"/>
    </source>
</evidence>
<keyword evidence="3" id="KW-1185">Reference proteome</keyword>
<evidence type="ECO:0000256" key="1">
    <source>
        <dbReference type="SAM" id="MobiDB-lite"/>
    </source>
</evidence>
<dbReference type="AlphaFoldDB" id="A0AAV7PIS0"/>
<gene>
    <name evidence="2" type="ORF">NDU88_004091</name>
</gene>
<evidence type="ECO:0008006" key="4">
    <source>
        <dbReference type="Google" id="ProtNLM"/>
    </source>
</evidence>
<organism evidence="2 3">
    <name type="scientific">Pleurodeles waltl</name>
    <name type="common">Iberian ribbed newt</name>
    <dbReference type="NCBI Taxonomy" id="8319"/>
    <lineage>
        <taxon>Eukaryota</taxon>
        <taxon>Metazoa</taxon>
        <taxon>Chordata</taxon>
        <taxon>Craniata</taxon>
        <taxon>Vertebrata</taxon>
        <taxon>Euteleostomi</taxon>
        <taxon>Amphibia</taxon>
        <taxon>Batrachia</taxon>
        <taxon>Caudata</taxon>
        <taxon>Salamandroidea</taxon>
        <taxon>Salamandridae</taxon>
        <taxon>Pleurodelinae</taxon>
        <taxon>Pleurodeles</taxon>
    </lineage>
</organism>
<comment type="caution">
    <text evidence="2">The sequence shown here is derived from an EMBL/GenBank/DDBJ whole genome shotgun (WGS) entry which is preliminary data.</text>
</comment>
<dbReference type="Gene3D" id="1.20.5.2650">
    <property type="match status" value="1"/>
</dbReference>
<evidence type="ECO:0000313" key="3">
    <source>
        <dbReference type="Proteomes" id="UP001066276"/>
    </source>
</evidence>
<protein>
    <recommendedName>
        <fullName evidence="4">40S ribosomal protein S6</fullName>
    </recommendedName>
</protein>
<accession>A0AAV7PIS0</accession>
<dbReference type="EMBL" id="JANPWB010000011">
    <property type="protein sequence ID" value="KAJ1125668.1"/>
    <property type="molecule type" value="Genomic_DNA"/>
</dbReference>
<reference evidence="2" key="1">
    <citation type="journal article" date="2022" name="bioRxiv">
        <title>Sequencing and chromosome-scale assembly of the giantPleurodeles waltlgenome.</title>
        <authorList>
            <person name="Brown T."/>
            <person name="Elewa A."/>
            <person name="Iarovenko S."/>
            <person name="Subramanian E."/>
            <person name="Araus A.J."/>
            <person name="Petzold A."/>
            <person name="Susuki M."/>
            <person name="Suzuki K.-i.T."/>
            <person name="Hayashi T."/>
            <person name="Toyoda A."/>
            <person name="Oliveira C."/>
            <person name="Osipova E."/>
            <person name="Leigh N.D."/>
            <person name="Simon A."/>
            <person name="Yun M.H."/>
        </authorList>
    </citation>
    <scope>NUCLEOTIDE SEQUENCE</scope>
    <source>
        <strain evidence="2">20211129_DDA</strain>
        <tissue evidence="2">Liver</tissue>
    </source>
</reference>